<evidence type="ECO:0000313" key="3">
    <source>
        <dbReference type="EMBL" id="GAA5533032.1"/>
    </source>
</evidence>
<sequence>MMLLQDKVAIIYGAGGAVGGAVAQAFTRHGAQVYLTGRTLSAVQATATRLQHTGRVADAACVDATDAAQVQSYLDRIIARTGRLDISFHAVGLEDVQGAPLLEMSLADVARPVERAVKTQFITATSVARQMVRAGSGVILGITAEVPGTNTGGFGIACAATELLFKQLALEVGRHGVRALCLRSSGSPDAPGVDEVFEQHARLRGLTRAEFEAQLGQGLALKRLPKLAEIGDAAVLAASDLASAMTVSSLNVTCGSACP</sequence>
<dbReference type="PANTHER" id="PTHR43669:SF3">
    <property type="entry name" value="ALCOHOL DEHYDROGENASE, PUTATIVE (AFU_ORTHOLOGUE AFUA_3G03445)-RELATED"/>
    <property type="match status" value="1"/>
</dbReference>
<name>A0ABP9XCF4_9DEIO</name>
<dbReference type="Proteomes" id="UP001404956">
    <property type="component" value="Unassembled WGS sequence"/>
</dbReference>
<dbReference type="EMBL" id="BAABRV010000003">
    <property type="protein sequence ID" value="GAA5533032.1"/>
    <property type="molecule type" value="Genomic_DNA"/>
</dbReference>
<dbReference type="InterPro" id="IPR036291">
    <property type="entry name" value="NAD(P)-bd_dom_sf"/>
</dbReference>
<dbReference type="PRINTS" id="PR00081">
    <property type="entry name" value="GDHRDH"/>
</dbReference>
<dbReference type="Pfam" id="PF13561">
    <property type="entry name" value="adh_short_C2"/>
    <property type="match status" value="1"/>
</dbReference>
<dbReference type="SUPFAM" id="SSF51735">
    <property type="entry name" value="NAD(P)-binding Rossmann-fold domains"/>
    <property type="match status" value="1"/>
</dbReference>
<evidence type="ECO:0000256" key="2">
    <source>
        <dbReference type="ARBA" id="ARBA00023002"/>
    </source>
</evidence>
<dbReference type="Gene3D" id="3.40.50.720">
    <property type="entry name" value="NAD(P)-binding Rossmann-like Domain"/>
    <property type="match status" value="1"/>
</dbReference>
<proteinExistence type="inferred from homology"/>
<gene>
    <name evidence="3" type="primary">polS</name>
    <name evidence="3" type="ORF">Dalu01_01429</name>
</gene>
<organism evidence="3 4">
    <name type="scientific">Deinococcus aluminii</name>
    <dbReference type="NCBI Taxonomy" id="1656885"/>
    <lineage>
        <taxon>Bacteria</taxon>
        <taxon>Thermotogati</taxon>
        <taxon>Deinococcota</taxon>
        <taxon>Deinococci</taxon>
        <taxon>Deinococcales</taxon>
        <taxon>Deinococcaceae</taxon>
        <taxon>Deinococcus</taxon>
    </lineage>
</organism>
<dbReference type="RefSeq" id="WP_345452678.1">
    <property type="nucleotide sequence ID" value="NZ_BAABRV010000003.1"/>
</dbReference>
<evidence type="ECO:0000256" key="1">
    <source>
        <dbReference type="ARBA" id="ARBA00006484"/>
    </source>
</evidence>
<protein>
    <submittedName>
        <fullName evidence="3">Sorbitol dehydrogenase</fullName>
    </submittedName>
</protein>
<evidence type="ECO:0000313" key="4">
    <source>
        <dbReference type="Proteomes" id="UP001404956"/>
    </source>
</evidence>
<reference evidence="3 4" key="1">
    <citation type="submission" date="2024-02" db="EMBL/GenBank/DDBJ databases">
        <title>Deinococcus aluminii NBRC 112889.</title>
        <authorList>
            <person name="Ichikawa N."/>
            <person name="Katano-Makiyama Y."/>
            <person name="Hidaka K."/>
        </authorList>
    </citation>
    <scope>NUCLEOTIDE SEQUENCE [LARGE SCALE GENOMIC DNA]</scope>
    <source>
        <strain evidence="3 4">NBRC 112889</strain>
    </source>
</reference>
<comment type="similarity">
    <text evidence="1">Belongs to the short-chain dehydrogenases/reductases (SDR) family.</text>
</comment>
<keyword evidence="4" id="KW-1185">Reference proteome</keyword>
<dbReference type="CDD" id="cd05233">
    <property type="entry name" value="SDR_c"/>
    <property type="match status" value="1"/>
</dbReference>
<comment type="caution">
    <text evidence="3">The sequence shown here is derived from an EMBL/GenBank/DDBJ whole genome shotgun (WGS) entry which is preliminary data.</text>
</comment>
<dbReference type="PANTHER" id="PTHR43669">
    <property type="entry name" value="5-KETO-D-GLUCONATE 5-REDUCTASE"/>
    <property type="match status" value="1"/>
</dbReference>
<dbReference type="InterPro" id="IPR002347">
    <property type="entry name" value="SDR_fam"/>
</dbReference>
<keyword evidence="2" id="KW-0560">Oxidoreductase</keyword>
<accession>A0ABP9XCF4</accession>